<dbReference type="PANTHER" id="PTHR42829">
    <property type="entry name" value="NADH-UBIQUINONE OXIDOREDUCTASE CHAIN 5"/>
    <property type="match status" value="1"/>
</dbReference>
<feature type="transmembrane region" description="Helical" evidence="5">
    <location>
        <begin position="120"/>
        <end position="136"/>
    </location>
</feature>
<accession>A0A2I4PER9</accession>
<keyword evidence="2 5" id="KW-0812">Transmembrane</keyword>
<feature type="transmembrane region" description="Helical" evidence="5">
    <location>
        <begin position="424"/>
        <end position="452"/>
    </location>
</feature>
<feature type="transmembrane region" description="Helical" evidence="5">
    <location>
        <begin position="342"/>
        <end position="367"/>
    </location>
</feature>
<protein>
    <submittedName>
        <fullName evidence="7">Nad5</fullName>
    </submittedName>
</protein>
<feature type="domain" description="NADH:quinone oxidoreductase/Mrp antiporter transmembrane" evidence="6">
    <location>
        <begin position="139"/>
        <end position="418"/>
    </location>
</feature>
<feature type="transmembrane region" description="Helical" evidence="5">
    <location>
        <begin position="35"/>
        <end position="60"/>
    </location>
</feature>
<feature type="transmembrane region" description="Helical" evidence="5">
    <location>
        <begin position="565"/>
        <end position="589"/>
    </location>
</feature>
<dbReference type="PRINTS" id="PR01434">
    <property type="entry name" value="NADHDHGNASE5"/>
</dbReference>
<dbReference type="GO" id="GO:0015990">
    <property type="term" value="P:electron transport coupled proton transport"/>
    <property type="evidence" value="ECO:0007669"/>
    <property type="project" value="TreeGrafter"/>
</dbReference>
<feature type="transmembrane region" description="Helical" evidence="5">
    <location>
        <begin position="601"/>
        <end position="625"/>
    </location>
</feature>
<dbReference type="Pfam" id="PF00361">
    <property type="entry name" value="Proton_antipo_M"/>
    <property type="match status" value="1"/>
</dbReference>
<feature type="transmembrane region" description="Helical" evidence="5">
    <location>
        <begin position="223"/>
        <end position="250"/>
    </location>
</feature>
<feature type="transmembrane region" description="Helical" evidence="5">
    <location>
        <begin position="184"/>
        <end position="217"/>
    </location>
</feature>
<feature type="transmembrane region" description="Helical" evidence="5">
    <location>
        <begin position="262"/>
        <end position="284"/>
    </location>
</feature>
<evidence type="ECO:0000256" key="5">
    <source>
        <dbReference type="SAM" id="Phobius"/>
    </source>
</evidence>
<geneLocation type="mitochondrion" evidence="7"/>
<dbReference type="PANTHER" id="PTHR42829:SF2">
    <property type="entry name" value="NADH-UBIQUINONE OXIDOREDUCTASE CHAIN 5"/>
    <property type="match status" value="1"/>
</dbReference>
<evidence type="ECO:0000313" key="7">
    <source>
        <dbReference type="EMBL" id="APW82424.1"/>
    </source>
</evidence>
<feature type="transmembrane region" description="Helical" evidence="5">
    <location>
        <begin position="142"/>
        <end position="163"/>
    </location>
</feature>
<feature type="transmembrane region" description="Helical" evidence="5">
    <location>
        <begin position="506"/>
        <end position="530"/>
    </location>
</feature>
<evidence type="ECO:0000256" key="1">
    <source>
        <dbReference type="ARBA" id="ARBA00004141"/>
    </source>
</evidence>
<dbReference type="GO" id="GO:0008137">
    <property type="term" value="F:NADH dehydrogenase (ubiquinone) activity"/>
    <property type="evidence" value="ECO:0007669"/>
    <property type="project" value="InterPro"/>
</dbReference>
<keyword evidence="4 5" id="KW-0472">Membrane</keyword>
<feature type="transmembrane region" description="Helical" evidence="5">
    <location>
        <begin position="379"/>
        <end position="404"/>
    </location>
</feature>
<comment type="subcellular location">
    <subcellularLocation>
        <location evidence="1">Membrane</location>
        <topology evidence="1">Multi-pass membrane protein</topology>
    </subcellularLocation>
</comment>
<keyword evidence="7" id="KW-0496">Mitochondrion</keyword>
<keyword evidence="3 5" id="KW-1133">Transmembrane helix</keyword>
<dbReference type="InterPro" id="IPR001750">
    <property type="entry name" value="ND/Mrp_TM"/>
</dbReference>
<dbReference type="GO" id="GO:0042773">
    <property type="term" value="P:ATP synthesis coupled electron transport"/>
    <property type="evidence" value="ECO:0007669"/>
    <property type="project" value="InterPro"/>
</dbReference>
<reference evidence="7" key="1">
    <citation type="submission" date="2016-07" db="EMBL/GenBank/DDBJ databases">
        <title>Mitochondrial genome evolution in stichotrich ciliates.</title>
        <authorList>
            <person name="Chen X."/>
            <person name="Landweber L."/>
        </authorList>
    </citation>
    <scope>NUCLEOTIDE SEQUENCE</scope>
</reference>
<dbReference type="GO" id="GO:0003954">
    <property type="term" value="F:NADH dehydrogenase activity"/>
    <property type="evidence" value="ECO:0007669"/>
    <property type="project" value="TreeGrafter"/>
</dbReference>
<dbReference type="GO" id="GO:0016020">
    <property type="term" value="C:membrane"/>
    <property type="evidence" value="ECO:0007669"/>
    <property type="project" value="UniProtKB-SubCell"/>
</dbReference>
<feature type="transmembrane region" description="Helical" evidence="5">
    <location>
        <begin position="6"/>
        <end position="23"/>
    </location>
</feature>
<organism evidence="7">
    <name type="scientific">Laurentiella strenua</name>
    <dbReference type="NCBI Taxonomy" id="114681"/>
    <lineage>
        <taxon>Eukaryota</taxon>
        <taxon>Sar</taxon>
        <taxon>Alveolata</taxon>
        <taxon>Ciliophora</taxon>
        <taxon>Intramacronucleata</taxon>
        <taxon>Spirotrichea</taxon>
        <taxon>Stichotrichia</taxon>
        <taxon>Sporadotrichida</taxon>
        <taxon>Oxytrichidae</taxon>
        <taxon>Stylonychinae</taxon>
        <taxon>Laurentiella</taxon>
    </lineage>
</organism>
<dbReference type="AlphaFoldDB" id="A0A2I4PER9"/>
<evidence type="ECO:0000259" key="6">
    <source>
        <dbReference type="Pfam" id="PF00361"/>
    </source>
</evidence>
<evidence type="ECO:0000256" key="4">
    <source>
        <dbReference type="ARBA" id="ARBA00023136"/>
    </source>
</evidence>
<evidence type="ECO:0000256" key="2">
    <source>
        <dbReference type="ARBA" id="ARBA00022692"/>
    </source>
</evidence>
<feature type="transmembrane region" description="Helical" evidence="5">
    <location>
        <begin position="290"/>
        <end position="311"/>
    </location>
</feature>
<evidence type="ECO:0000256" key="3">
    <source>
        <dbReference type="ARBA" id="ARBA00022989"/>
    </source>
</evidence>
<gene>
    <name evidence="7" type="primary">nad5</name>
</gene>
<sequence>MVFFSYLLSFFPVLLVLHCLFIFNFKKWLGPIATFYCSLFIFSLCLLLSINELISILAGGNYYYLDFGRLFFCLDLIDSHLVFCVDSLALLSSCLVLILTSLALYFGVEYMYREAFINRLLYLLNLFATSVIFLFFCYDYFLIILVWECIGLFSFLLVNFYSLRIYTVKAALKTFVFSRISDMFMFLSFVMTIVFFNTTDLSLIFLQIPFLVFHYLFLGNLAIHFLTLFAFCLVTSGIIKAAQFFFHVWLPDAMEAPTPASALIHSSTLVVAGIFLIIRFSVLFEFTIFVNYYLAILGAITLAFGAITAVFQHDIKKLVAYSTISQIGYLTCGCGFCCYEEVLLYLIIHALNKAFLFILVGYLVHFFNGNTDMRQMGGSYLYSFDISVFLFGVCFNLAGLPYSAGFLGKEFLLFQILRDDFLSYLVRACWLVSFFFTPIYMFILNFVVIFGAKKSSIFVYSSFWKFNYYLNNFSILNVINTNSNLIQKTNFLTLFRFQYTIITAQLTTYILFFFWLFFFFFGEFMLLFLFNYSTPIDTIPSSYFFTFKNFTIFNLTLLSDTTTNFINFFIFFFTTLALLFLINLKYTFFYKYFFILNNLDLFFLITFIVLTNNWIFFFFFIPILYNKL</sequence>
<feature type="transmembrane region" description="Helical" evidence="5">
    <location>
        <begin position="80"/>
        <end position="108"/>
    </location>
</feature>
<name>A0A2I4PER9_9SPIT</name>
<dbReference type="InterPro" id="IPR003945">
    <property type="entry name" value="NU5C-like"/>
</dbReference>
<dbReference type="EMBL" id="KX529838">
    <property type="protein sequence ID" value="APW82424.1"/>
    <property type="molecule type" value="Genomic_DNA"/>
</dbReference>
<proteinExistence type="predicted"/>